<dbReference type="NCBIfam" id="TIGR00210">
    <property type="entry name" value="gltS"/>
    <property type="match status" value="1"/>
</dbReference>
<evidence type="ECO:0000313" key="4">
    <source>
        <dbReference type="Proteomes" id="UP000614200"/>
    </source>
</evidence>
<dbReference type="InterPro" id="IPR004445">
    <property type="entry name" value="GltS"/>
</dbReference>
<keyword evidence="1" id="KW-0812">Transmembrane</keyword>
<comment type="caution">
    <text evidence="3">The sequence shown here is derived from an EMBL/GenBank/DDBJ whole genome shotgun (WGS) entry which is preliminary data.</text>
</comment>
<reference evidence="3 4" key="1">
    <citation type="submission" date="2020-11" db="EMBL/GenBank/DDBJ databases">
        <title>Fusibacter basophilias sp. nov.</title>
        <authorList>
            <person name="Qiu D."/>
        </authorList>
    </citation>
    <scope>NUCLEOTIDE SEQUENCE [LARGE SCALE GENOMIC DNA]</scope>
    <source>
        <strain evidence="3 4">Q10-2</strain>
    </source>
</reference>
<dbReference type="HAMAP" id="MF_02062">
    <property type="entry name" value="GltS"/>
    <property type="match status" value="1"/>
</dbReference>
<keyword evidence="1" id="KW-1133">Transmembrane helix</keyword>
<feature type="transmembrane region" description="Helical" evidence="1">
    <location>
        <begin position="301"/>
        <end position="322"/>
    </location>
</feature>
<feature type="transmembrane region" description="Helical" evidence="1">
    <location>
        <begin position="6"/>
        <end position="24"/>
    </location>
</feature>
<keyword evidence="1" id="KW-0915">Sodium</keyword>
<sequence>MILKLTMIQMAALSVVVLFLGQFLKKKFHILEKYCIPSPVVGGIVFALLTLGLKIAGILEFEMDTTLQSFFMITFFTTVGFTASLKMLKTGGKDVFLFLILAIILVVFQDIIGVGLAKLFNLNPLIGLSTGSVPMTGGHGTSGSFAPKFEELGAIGATTVAMASATFGLIAGSTIGGPVANGLINRYELHREHSNSNEGSDVSAVETPVVSSATFLSAASVILVAMGIGTILSMLLERTGMTFPPYIGAMFAAAIIRNIVDASGKASLKAFEIDIIGNVSLSLFLAMALMGLKLWQLADLALPLVVMLLAQVVFMAFFAYFITFNIMGRNYDAAVLAAGHCGFGMGATPNAIANMEVVSAKYGFSYKAFFILPLVGSLFIDFVNAGVITFFVNLF</sequence>
<keyword evidence="1" id="KW-0739">Sodium transport</keyword>
<proteinExistence type="inferred from homology"/>
<dbReference type="EMBL" id="JADKNH010000003">
    <property type="protein sequence ID" value="MBF4692663.1"/>
    <property type="molecule type" value="Genomic_DNA"/>
</dbReference>
<keyword evidence="1" id="KW-0813">Transport</keyword>
<keyword evidence="1" id="KW-0406">Ion transport</keyword>
<evidence type="ECO:0000256" key="2">
    <source>
        <dbReference type="NCBIfam" id="TIGR00210"/>
    </source>
</evidence>
<keyword evidence="1" id="KW-0472">Membrane</keyword>
<organism evidence="3 4">
    <name type="scientific">Fusibacter ferrireducens</name>
    <dbReference type="NCBI Taxonomy" id="2785058"/>
    <lineage>
        <taxon>Bacteria</taxon>
        <taxon>Bacillati</taxon>
        <taxon>Bacillota</taxon>
        <taxon>Clostridia</taxon>
        <taxon>Eubacteriales</taxon>
        <taxon>Eubacteriales Family XII. Incertae Sedis</taxon>
        <taxon>Fusibacter</taxon>
    </lineage>
</organism>
<feature type="transmembrane region" description="Helical" evidence="1">
    <location>
        <begin position="275"/>
        <end position="295"/>
    </location>
</feature>
<keyword evidence="1" id="KW-0769">Symport</keyword>
<evidence type="ECO:0000313" key="3">
    <source>
        <dbReference type="EMBL" id="MBF4692663.1"/>
    </source>
</evidence>
<keyword evidence="4" id="KW-1185">Reference proteome</keyword>
<feature type="transmembrane region" description="Helical" evidence="1">
    <location>
        <begin position="369"/>
        <end position="392"/>
    </location>
</feature>
<dbReference type="Pfam" id="PF03616">
    <property type="entry name" value="Glt_symporter"/>
    <property type="match status" value="1"/>
</dbReference>
<accession>A0ABR9ZQB9</accession>
<comment type="caution">
    <text evidence="1">Lacks conserved residue(s) required for the propagation of feature annotation.</text>
</comment>
<comment type="subcellular location">
    <subcellularLocation>
        <location evidence="1">Cell membrane</location>
        <topology evidence="1">Multi-pass membrane protein</topology>
    </subcellularLocation>
</comment>
<keyword evidence="1" id="KW-1003">Cell membrane</keyword>
<dbReference type="PANTHER" id="PTHR36178:SF1">
    <property type="entry name" value="SODIUM_GLUTAMATE SYMPORTER"/>
    <property type="match status" value="1"/>
</dbReference>
<dbReference type="Proteomes" id="UP000614200">
    <property type="component" value="Unassembled WGS sequence"/>
</dbReference>
<protein>
    <recommendedName>
        <fullName evidence="1 2">Sodium/glutamate symporter</fullName>
    </recommendedName>
</protein>
<feature type="transmembrane region" description="Helical" evidence="1">
    <location>
        <begin position="95"/>
        <end position="117"/>
    </location>
</feature>
<feature type="transmembrane region" description="Helical" evidence="1">
    <location>
        <begin position="215"/>
        <end position="236"/>
    </location>
</feature>
<feature type="transmembrane region" description="Helical" evidence="1">
    <location>
        <begin position="36"/>
        <end position="59"/>
    </location>
</feature>
<feature type="transmembrane region" description="Helical" evidence="1">
    <location>
        <begin position="65"/>
        <end position="83"/>
    </location>
</feature>
<gene>
    <name evidence="3" type="primary">gltS</name>
    <name evidence="3" type="ORF">ISU02_06015</name>
</gene>
<keyword evidence="1" id="KW-0029">Amino-acid transport</keyword>
<comment type="function">
    <text evidence="1">Catalyzes the sodium-dependent transport of glutamate.</text>
</comment>
<evidence type="ECO:0000256" key="1">
    <source>
        <dbReference type="HAMAP-Rule" id="MF_02062"/>
    </source>
</evidence>
<name>A0ABR9ZQB9_9FIRM</name>
<dbReference type="RefSeq" id="WP_194700904.1">
    <property type="nucleotide sequence ID" value="NZ_JADKNH010000003.1"/>
</dbReference>
<dbReference type="PANTHER" id="PTHR36178">
    <property type="entry name" value="SLR0625 PROTEIN"/>
    <property type="match status" value="1"/>
</dbReference>
<comment type="similarity">
    <text evidence="1">Belongs to the glutamate:Na(+) symporter (ESS) (TC 2.A.27) family.</text>
</comment>